<sequence length="189" mass="19478">MTVHTPWIVGPSALTKPLVEVLHSNVVATESCAHDPLASPPGHIDSIAFMPAVPAPGAFEALTDSDTIKGPLLWLLTELQAALPALASSGSVVVLLPQAPAMGEVAHSAASAVCGAAMSMARTWSIELGKADIRVNTLLYAEAMTDPAASTIAPAVAAQLETFWDPRSSAITGQEIFVTAGLDIGRLHP</sequence>
<evidence type="ECO:0000313" key="2">
    <source>
        <dbReference type="Proteomes" id="UP000186108"/>
    </source>
</evidence>
<dbReference type="Gene3D" id="3.40.50.720">
    <property type="entry name" value="NAD(P)-binding Rossmann-like Domain"/>
    <property type="match status" value="1"/>
</dbReference>
<dbReference type="AlphaFoldDB" id="A0A1B1KHZ3"/>
<reference evidence="1 2" key="1">
    <citation type="submission" date="2014-07" db="EMBL/GenBank/DDBJ databases">
        <authorList>
            <person name="Zhang J.E."/>
            <person name="Yang H."/>
            <person name="Guo J."/>
            <person name="Deng Z."/>
            <person name="Luo H."/>
            <person name="Luo M."/>
            <person name="Zhao B."/>
        </authorList>
    </citation>
    <scope>NUCLEOTIDE SEQUENCE [LARGE SCALE GENOMIC DNA]</scope>
    <source>
        <strain evidence="1 2">1CP</strain>
        <plasmid evidence="2">Plasmid pr1cp1</plasmid>
    </source>
</reference>
<evidence type="ECO:0008006" key="3">
    <source>
        <dbReference type="Google" id="ProtNLM"/>
    </source>
</evidence>
<protein>
    <recommendedName>
        <fullName evidence="3">Oxidoreductase</fullName>
    </recommendedName>
</protein>
<dbReference type="InterPro" id="IPR036291">
    <property type="entry name" value="NAD(P)-bd_dom_sf"/>
</dbReference>
<dbReference type="Proteomes" id="UP000186108">
    <property type="component" value="Plasmid pR1CP1"/>
</dbReference>
<gene>
    <name evidence="1" type="ORF">R1CP_38150</name>
</gene>
<keyword evidence="1" id="KW-0614">Plasmid</keyword>
<dbReference type="EMBL" id="CP009112">
    <property type="protein sequence ID" value="ANS32229.1"/>
    <property type="molecule type" value="Genomic_DNA"/>
</dbReference>
<accession>A0A1B1KHZ3</accession>
<name>A0A1B1KHZ3_RHOOP</name>
<organism evidence="1 2">
    <name type="scientific">Rhodococcus opacus</name>
    <name type="common">Nocardia opaca</name>
    <dbReference type="NCBI Taxonomy" id="37919"/>
    <lineage>
        <taxon>Bacteria</taxon>
        <taxon>Bacillati</taxon>
        <taxon>Actinomycetota</taxon>
        <taxon>Actinomycetes</taxon>
        <taxon>Mycobacteriales</taxon>
        <taxon>Nocardiaceae</taxon>
        <taxon>Rhodococcus</taxon>
    </lineage>
</organism>
<proteinExistence type="predicted"/>
<dbReference type="SUPFAM" id="SSF51735">
    <property type="entry name" value="NAD(P)-binding Rossmann-fold domains"/>
    <property type="match status" value="1"/>
</dbReference>
<evidence type="ECO:0000313" key="1">
    <source>
        <dbReference type="EMBL" id="ANS32229.1"/>
    </source>
</evidence>
<geneLocation type="plasmid" evidence="2">
    <name>pr1cp1</name>
</geneLocation>
<dbReference type="RefSeq" id="WP_065493663.1">
    <property type="nucleotide sequence ID" value="NZ_CP009112.1"/>
</dbReference>